<evidence type="ECO:0000313" key="2">
    <source>
        <dbReference type="Proteomes" id="UP000796880"/>
    </source>
</evidence>
<reference evidence="1" key="1">
    <citation type="submission" date="2020-03" db="EMBL/GenBank/DDBJ databases">
        <title>A high-quality chromosome-level genome assembly of a woody plant with both climbing and erect habits, Rhamnella rubrinervis.</title>
        <authorList>
            <person name="Lu Z."/>
            <person name="Yang Y."/>
            <person name="Zhu X."/>
            <person name="Sun Y."/>
        </authorList>
    </citation>
    <scope>NUCLEOTIDE SEQUENCE</scope>
    <source>
        <strain evidence="1">BYM</strain>
        <tissue evidence="1">Leaf</tissue>
    </source>
</reference>
<dbReference type="Proteomes" id="UP000796880">
    <property type="component" value="Unassembled WGS sequence"/>
</dbReference>
<evidence type="ECO:0000313" key="1">
    <source>
        <dbReference type="EMBL" id="KAF3432460.1"/>
    </source>
</evidence>
<sequence>MESRPRKGGKNMLTFQDAYVHRKKWKFNRENRNRHFCALKNKLKDSGFWKCEFVVFISVLSFAFDVLDYGGVSV</sequence>
<dbReference type="EMBL" id="VOIH02000012">
    <property type="protein sequence ID" value="KAF3432460.1"/>
    <property type="molecule type" value="Genomic_DNA"/>
</dbReference>
<protein>
    <submittedName>
        <fullName evidence="1">Uncharacterized protein</fullName>
    </submittedName>
</protein>
<dbReference type="AlphaFoldDB" id="A0A8K0GSB3"/>
<accession>A0A8K0GSB3</accession>
<keyword evidence="2" id="KW-1185">Reference proteome</keyword>
<name>A0A8K0GSB3_9ROSA</name>
<gene>
    <name evidence="1" type="ORF">FNV43_RR27200</name>
</gene>
<comment type="caution">
    <text evidence="1">The sequence shown here is derived from an EMBL/GenBank/DDBJ whole genome shotgun (WGS) entry which is preliminary data.</text>
</comment>
<organism evidence="1 2">
    <name type="scientific">Rhamnella rubrinervis</name>
    <dbReference type="NCBI Taxonomy" id="2594499"/>
    <lineage>
        <taxon>Eukaryota</taxon>
        <taxon>Viridiplantae</taxon>
        <taxon>Streptophyta</taxon>
        <taxon>Embryophyta</taxon>
        <taxon>Tracheophyta</taxon>
        <taxon>Spermatophyta</taxon>
        <taxon>Magnoliopsida</taxon>
        <taxon>eudicotyledons</taxon>
        <taxon>Gunneridae</taxon>
        <taxon>Pentapetalae</taxon>
        <taxon>rosids</taxon>
        <taxon>fabids</taxon>
        <taxon>Rosales</taxon>
        <taxon>Rhamnaceae</taxon>
        <taxon>rhamnoid group</taxon>
        <taxon>Rhamneae</taxon>
        <taxon>Rhamnella</taxon>
    </lineage>
</organism>
<proteinExistence type="predicted"/>